<proteinExistence type="predicted"/>
<evidence type="ECO:0000313" key="2">
    <source>
        <dbReference type="Proteomes" id="UP000198823"/>
    </source>
</evidence>
<organism evidence="1 2">
    <name type="scientific">Bhargavaea beijingensis</name>
    <dbReference type="NCBI Taxonomy" id="426756"/>
    <lineage>
        <taxon>Bacteria</taxon>
        <taxon>Bacillati</taxon>
        <taxon>Bacillota</taxon>
        <taxon>Bacilli</taxon>
        <taxon>Bacillales</taxon>
        <taxon>Caryophanaceae</taxon>
        <taxon>Bhargavaea</taxon>
    </lineage>
</organism>
<reference evidence="1 2" key="1">
    <citation type="submission" date="2016-10" db="EMBL/GenBank/DDBJ databases">
        <authorList>
            <person name="de Groot N.N."/>
        </authorList>
    </citation>
    <scope>NUCLEOTIDE SEQUENCE [LARGE SCALE GENOMIC DNA]</scope>
    <source>
        <strain evidence="1 2">CGMCC 1.6762</strain>
    </source>
</reference>
<gene>
    <name evidence="1" type="ORF">SAMN04488126_10278</name>
</gene>
<dbReference type="InterPro" id="IPR004358">
    <property type="entry name" value="Sig_transdc_His_kin-like_C"/>
</dbReference>
<dbReference type="SUPFAM" id="SSF55874">
    <property type="entry name" value="ATPase domain of HSP90 chaperone/DNA topoisomerase II/histidine kinase"/>
    <property type="match status" value="1"/>
</dbReference>
<evidence type="ECO:0008006" key="3">
    <source>
        <dbReference type="Google" id="ProtNLM"/>
    </source>
</evidence>
<name>A0A1G6YTC6_9BACL</name>
<dbReference type="OrthoDB" id="3194831at2"/>
<accession>A0A1G6YTC6</accession>
<dbReference type="STRING" id="426756.SAMN04488126_10278"/>
<dbReference type="InterPro" id="IPR036890">
    <property type="entry name" value="HATPase_C_sf"/>
</dbReference>
<dbReference type="Proteomes" id="UP000198823">
    <property type="component" value="Unassembled WGS sequence"/>
</dbReference>
<sequence>MIVVKEMKYENMLKMTNHLRLKGYYLNDDEDLKITFEHLEFIEPAGAIVFLNAMDKIKESKTQYEIEPINHLRQSRSAISYGETMGIFQLIGISDATSHTSGSTYLAPTKVGIREVYRELDENGIPLGLYFEQISGRIVNKALGLVEYNIEEKINDLFIFVVREMVRNIFDHAQTPHYYYALQAYKTTNYVEVVIADVGVGLRATVPFSEEEIWHEQNTDEEAIKKALIPGLSAFSNHSYAPEEYKNSGFGLALVKSIIQRTGGIFSIASGTKSITYGSAEKVVQDCDVKGTIVRMKIGLDKLGNVNFDEVLKEAEIEAIGEGFKQAPSNASKTVKSKYI</sequence>
<evidence type="ECO:0000313" key="1">
    <source>
        <dbReference type="EMBL" id="SDD93608.1"/>
    </source>
</evidence>
<dbReference type="GO" id="GO:0016772">
    <property type="term" value="F:transferase activity, transferring phosphorus-containing groups"/>
    <property type="evidence" value="ECO:0007669"/>
    <property type="project" value="InterPro"/>
</dbReference>
<protein>
    <recommendedName>
        <fullName evidence="3">Histidine kinase-, DNA gyrase B-, and HSP90-like ATPase</fullName>
    </recommendedName>
</protein>
<dbReference type="Gene3D" id="3.30.565.10">
    <property type="entry name" value="Histidine kinase-like ATPase, C-terminal domain"/>
    <property type="match status" value="1"/>
</dbReference>
<dbReference type="AlphaFoldDB" id="A0A1G6YTC6"/>
<dbReference type="PRINTS" id="PR00344">
    <property type="entry name" value="BCTRLSENSOR"/>
</dbReference>
<dbReference type="EMBL" id="FNAR01000002">
    <property type="protein sequence ID" value="SDD93608.1"/>
    <property type="molecule type" value="Genomic_DNA"/>
</dbReference>
<dbReference type="RefSeq" id="WP_092094128.1">
    <property type="nucleotide sequence ID" value="NZ_FNAR01000002.1"/>
</dbReference>